<name>A0A392SWA6_9FABA</name>
<keyword evidence="3" id="KW-1185">Reference proteome</keyword>
<organism evidence="2 3">
    <name type="scientific">Trifolium medium</name>
    <dbReference type="NCBI Taxonomy" id="97028"/>
    <lineage>
        <taxon>Eukaryota</taxon>
        <taxon>Viridiplantae</taxon>
        <taxon>Streptophyta</taxon>
        <taxon>Embryophyta</taxon>
        <taxon>Tracheophyta</taxon>
        <taxon>Spermatophyta</taxon>
        <taxon>Magnoliopsida</taxon>
        <taxon>eudicotyledons</taxon>
        <taxon>Gunneridae</taxon>
        <taxon>Pentapetalae</taxon>
        <taxon>rosids</taxon>
        <taxon>fabids</taxon>
        <taxon>Fabales</taxon>
        <taxon>Fabaceae</taxon>
        <taxon>Papilionoideae</taxon>
        <taxon>50 kb inversion clade</taxon>
        <taxon>NPAAA clade</taxon>
        <taxon>Hologalegina</taxon>
        <taxon>IRL clade</taxon>
        <taxon>Trifolieae</taxon>
        <taxon>Trifolium</taxon>
    </lineage>
</organism>
<sequence>TALIVTQEESKPPDTVEKHPMVRD</sequence>
<evidence type="ECO:0000256" key="1">
    <source>
        <dbReference type="SAM" id="MobiDB-lite"/>
    </source>
</evidence>
<dbReference type="Proteomes" id="UP000265520">
    <property type="component" value="Unassembled WGS sequence"/>
</dbReference>
<dbReference type="EMBL" id="LXQA010451519">
    <property type="protein sequence ID" value="MCI52707.1"/>
    <property type="molecule type" value="Genomic_DNA"/>
</dbReference>
<feature type="region of interest" description="Disordered" evidence="1">
    <location>
        <begin position="1"/>
        <end position="24"/>
    </location>
</feature>
<accession>A0A392SWA6</accession>
<evidence type="ECO:0000313" key="2">
    <source>
        <dbReference type="EMBL" id="MCI52707.1"/>
    </source>
</evidence>
<feature type="non-terminal residue" evidence="2">
    <location>
        <position position="1"/>
    </location>
</feature>
<protein>
    <submittedName>
        <fullName evidence="2">Uncharacterized protein</fullName>
    </submittedName>
</protein>
<proteinExistence type="predicted"/>
<comment type="caution">
    <text evidence="2">The sequence shown here is derived from an EMBL/GenBank/DDBJ whole genome shotgun (WGS) entry which is preliminary data.</text>
</comment>
<reference evidence="2 3" key="1">
    <citation type="journal article" date="2018" name="Front. Plant Sci.">
        <title>Red Clover (Trifolium pratense) and Zigzag Clover (T. medium) - A Picture of Genomic Similarities and Differences.</title>
        <authorList>
            <person name="Dluhosova J."/>
            <person name="Istvanek J."/>
            <person name="Nedelnik J."/>
            <person name="Repkova J."/>
        </authorList>
    </citation>
    <scope>NUCLEOTIDE SEQUENCE [LARGE SCALE GENOMIC DNA]</scope>
    <source>
        <strain evidence="3">cv. 10/8</strain>
        <tissue evidence="2">Leaf</tissue>
    </source>
</reference>
<evidence type="ECO:0000313" key="3">
    <source>
        <dbReference type="Proteomes" id="UP000265520"/>
    </source>
</evidence>
<feature type="compositionally biased region" description="Basic and acidic residues" evidence="1">
    <location>
        <begin position="8"/>
        <end position="24"/>
    </location>
</feature>
<dbReference type="AlphaFoldDB" id="A0A392SWA6"/>